<dbReference type="PANTHER" id="PTHR45527:SF1">
    <property type="entry name" value="FATTY ACID SYNTHASE"/>
    <property type="match status" value="1"/>
</dbReference>
<dbReference type="GO" id="GO:0044550">
    <property type="term" value="P:secondary metabolite biosynthetic process"/>
    <property type="evidence" value="ECO:0007669"/>
    <property type="project" value="TreeGrafter"/>
</dbReference>
<proteinExistence type="predicted"/>
<sequence length="2426" mass="269649">MDSATDSNKLDVLLSGYSYAEWPDLSGERSPFGSRTHTASKHILLPETAAPAIGSVSKSIVILATAQVVGAYCGISDVLLAVQAPDGAIGMVRITWGGEDRWEEVILDVESALQEAFEHPLSLHVAREALSLNKSQYPYLAVCRFNEQHVLEEPLPPVFSYHNSELNLSASLSSIHPQVSIQIIAQVSELIRHAYDSPSSKFTSLPPLPTEILSICKRGTDDDVISAYPHLFPAPFAPDYLARRAEDMPYGIAVQWYSELSLDASEFRYERTSYAQLHRKSNQVARWLLRLGIQPEDRVAVCLERDLDFHASMIGIMRAGGCYVPIDPELPLERKTYIAKDASAAFVLTSSEIVTADVFGSITLYIDDEARRAEILKEGDDDLKCMKSENLAYLLYTSGTTGNPKGCLLTHRGLAQTILALSSSAADVRLDDIHDGRYLAVASIAFDVHLAETFVPIALGMPLLSARRSQLLEHLPSYVNKLGVTHLGIVPSLIEATLNAAQGDIEGNEMALKYIASGGEKMSDSILDKWADHPQIRLANFYGPSEVTIGCCARYMSSTTPRSNIGRPFANVSAYVVDSGMHILLRGAIGELVVEGPLVGRGYHGRPDLTANVFLNWPRKDCWAYRTGDLVRMMPDSSIEILGRIDTQIKLRGVRIESEGISAIIRRAVPSSDAFNVDATTILAKHPAINVDQLVSFITWDKPLPVSVRNSKRPYISVPPMGLLKEMKATCESELPAYMRPSHFIPLSWLPLSSNGKTDTKLLADLFKNLSLEEIAKLSISPAGENLSQCTEIEMKLVDVLRNHLTLPLDNPHPGINVFECGLDSIGVIKFTSALKDAFKIKITPSQVMKTPRISDIAFHLTATKPHKRQPPLDLDTYSIKALHSIYNVNHVEAVLPSFAIQEGVLSRSADVDTLYVQHVLINCKTDISISRLRQAWEWVAERQQILRTVFHFGRTLHQVVLKSESCSLNWESKETAVLPDSESFRQFFLSREAPAIARKINQSISTAPPYQLSVYPSEKQNFVALSIHHALFDGISLPQLFLQVERHYLGFSSCPDTPASEILQYISAIDLDEAEKFWREYFDGFTWPRALLLSQPSQSTNRMVLDFKIPLSTLKKSSSLHQVTVQALFTCAFAHLLARNVYRRKDVVFGVLRSGRLLPVDRIEEAILPLVAILPVRVCFEYPQVSLQTIQEGISSTIEYEHLPLGKMQGWIRPGNPLFDILFSVSVNVLPESNVWDVIESEPPEADYPLAVEVVLNPRTDSILVQAAWITESPPNWLHELEDVVHSLAVNPTLYLSQSLDDLSYTASGLDCFNGTQESKSENDKIADANPMILRILQTTVSNFFGFDPTIVTASTSLISMGLDSIKSVGLAKAITKEGLPVTSTEILRNSTLQQLANHINAKNSHLDDDQIQPVNGVHPDVLAEIHAVHVKLLDHDIVEFFPTTALQAGMLSQTVSSKGELYVHAFPLPMPDFVDADRLFWAWSKVVASFSILRTSFHFATESGIWVQAVHSEATLDWSEVSVDSDNSEIYKLELQSFLGSIKIEDETSFNQPPRWLRLFTFHDGSSRLVLVMHHALYDGISVGKLSHALDAFYRDLPVIVSTQFHDLLPHFLHQEKAGITYWLKRMRIYKPIRLPRLHPFSLSTAATVKRFVSLDPLKVKEILNQASVTMQCICQAALAKVLSAYTREADVVFGHTVSGRSIPGAENVIGPVLNTIPCCVRLEANMSNIDLLRFIHQGNLDGLLWQQASVRAIQKALGVDSLWDSLFLFQPAQLSEIDESPNWTFEEKAAISEVKIQYPLNVEMLHHDSGITVKCASRPDYIGQLDLNVIAEELHKSIQHILCDPYGRVTDDISRFPRNATFSYNSEEDMMEHLPKIGSRTDLTASVDSFGFQSILVALTGAPISSIKPETPLVALGIDSIMAIQIVGKFRKAGVKITASDVVSSRTVGDMLSKVKSLESGSIVETIATKEIPDEEKAAICLQLGINAEKVESICHASSGMKWLIGAWQKSLGTRFHPVFAYRLPDETDVTRMQAAWSSLVQRHPVLRSTFACPRGYETPRLVVFKTVDKSWSEEYVAEDTMILPWMKALLSNPAPVSSPPARALLLRSSRHLYFILHLHHFQYDAWSLQLLIYELSCLYRNSQAAVSNKLQKFLDYYGPSPEHLTQQRHYWQSCFVSGFKPSLFPTLKLNTTPQLVQRIVRTNTASIPDASKCAEQARSLGVSLNSVFLACWAIIQGQMSSSPSSTFGLWHSGRTGGMEDVANLAFPCMNVLPMHIPAVDEKDVLGIVKRVQRDLHRRTSVIQQSDLVLVHGWVGFENTPICNVFINIVKVAIDASFSDPLLQPIDAPYFVPDQVDFDRSSMDKLAITQLIQDDLMIDIAVIDRSDSVMMSIDASASMMDEIQADSLICRWADSVQAALGLR</sequence>
<dbReference type="Proteomes" id="UP000027222">
    <property type="component" value="Unassembled WGS sequence"/>
</dbReference>
<dbReference type="InterPro" id="IPR020806">
    <property type="entry name" value="PKS_PP-bd"/>
</dbReference>
<gene>
    <name evidence="6" type="ORF">GALMADRAFT_59971</name>
</gene>
<dbReference type="InterPro" id="IPR001242">
    <property type="entry name" value="Condensation_dom"/>
</dbReference>
<organism evidence="6 7">
    <name type="scientific">Galerina marginata (strain CBS 339.88)</name>
    <dbReference type="NCBI Taxonomy" id="685588"/>
    <lineage>
        <taxon>Eukaryota</taxon>
        <taxon>Fungi</taxon>
        <taxon>Dikarya</taxon>
        <taxon>Basidiomycota</taxon>
        <taxon>Agaricomycotina</taxon>
        <taxon>Agaricomycetes</taxon>
        <taxon>Agaricomycetidae</taxon>
        <taxon>Agaricales</taxon>
        <taxon>Agaricineae</taxon>
        <taxon>Strophariaceae</taxon>
        <taxon>Galerina</taxon>
    </lineage>
</organism>
<dbReference type="Pfam" id="PF00550">
    <property type="entry name" value="PP-binding"/>
    <property type="match status" value="3"/>
</dbReference>
<evidence type="ECO:0000259" key="5">
    <source>
        <dbReference type="PROSITE" id="PS50075"/>
    </source>
</evidence>
<feature type="domain" description="Carrier" evidence="5">
    <location>
        <begin position="788"/>
        <end position="865"/>
    </location>
</feature>
<evidence type="ECO:0000256" key="3">
    <source>
        <dbReference type="ARBA" id="ARBA00022598"/>
    </source>
</evidence>
<dbReference type="PROSITE" id="PS50075">
    <property type="entry name" value="CARRIER"/>
    <property type="match status" value="3"/>
</dbReference>
<dbReference type="Gene3D" id="3.30.559.30">
    <property type="entry name" value="Nonribosomal peptide synthetase, condensation domain"/>
    <property type="match status" value="3"/>
</dbReference>
<feature type="domain" description="Carrier" evidence="5">
    <location>
        <begin position="1889"/>
        <end position="1962"/>
    </location>
</feature>
<evidence type="ECO:0000256" key="1">
    <source>
        <dbReference type="ARBA" id="ARBA00022450"/>
    </source>
</evidence>
<dbReference type="SUPFAM" id="SSF56801">
    <property type="entry name" value="Acetyl-CoA synthetase-like"/>
    <property type="match status" value="1"/>
</dbReference>
<dbReference type="InterPro" id="IPR023213">
    <property type="entry name" value="CAT-like_dom_sf"/>
</dbReference>
<dbReference type="InterPro" id="IPR009081">
    <property type="entry name" value="PP-bd_ACP"/>
</dbReference>
<evidence type="ECO:0000256" key="2">
    <source>
        <dbReference type="ARBA" id="ARBA00022553"/>
    </source>
</evidence>
<dbReference type="SUPFAM" id="SSF52777">
    <property type="entry name" value="CoA-dependent acyltransferases"/>
    <property type="match status" value="6"/>
</dbReference>
<dbReference type="InterPro" id="IPR006162">
    <property type="entry name" value="Ppantetheine_attach_site"/>
</dbReference>
<dbReference type="Gene3D" id="1.10.1200.10">
    <property type="entry name" value="ACP-like"/>
    <property type="match status" value="3"/>
</dbReference>
<keyword evidence="1" id="KW-0596">Phosphopantetheine</keyword>
<dbReference type="GO" id="GO:0043041">
    <property type="term" value="P:amino acid activation for nonribosomal peptide biosynthetic process"/>
    <property type="evidence" value="ECO:0007669"/>
    <property type="project" value="TreeGrafter"/>
</dbReference>
<reference evidence="7" key="1">
    <citation type="journal article" date="2014" name="Proc. Natl. Acad. Sci. U.S.A.">
        <title>Extensive sampling of basidiomycete genomes demonstrates inadequacy of the white-rot/brown-rot paradigm for wood decay fungi.</title>
        <authorList>
            <person name="Riley R."/>
            <person name="Salamov A.A."/>
            <person name="Brown D.W."/>
            <person name="Nagy L.G."/>
            <person name="Floudas D."/>
            <person name="Held B.W."/>
            <person name="Levasseur A."/>
            <person name="Lombard V."/>
            <person name="Morin E."/>
            <person name="Otillar R."/>
            <person name="Lindquist E.A."/>
            <person name="Sun H."/>
            <person name="LaButti K.M."/>
            <person name="Schmutz J."/>
            <person name="Jabbour D."/>
            <person name="Luo H."/>
            <person name="Baker S.E."/>
            <person name="Pisabarro A.G."/>
            <person name="Walton J.D."/>
            <person name="Blanchette R.A."/>
            <person name="Henrissat B."/>
            <person name="Martin F."/>
            <person name="Cullen D."/>
            <person name="Hibbett D.S."/>
            <person name="Grigoriev I.V."/>
        </authorList>
    </citation>
    <scope>NUCLEOTIDE SEQUENCE [LARGE SCALE GENOMIC DNA]</scope>
    <source>
        <strain evidence="7">CBS 339.88</strain>
    </source>
</reference>
<dbReference type="PROSITE" id="PS00012">
    <property type="entry name" value="PHOSPHOPANTETHEINE"/>
    <property type="match status" value="2"/>
</dbReference>
<protein>
    <recommendedName>
        <fullName evidence="5">Carrier domain-containing protein</fullName>
    </recommendedName>
</protein>
<dbReference type="PANTHER" id="PTHR45527">
    <property type="entry name" value="NONRIBOSOMAL PEPTIDE SYNTHETASE"/>
    <property type="match status" value="1"/>
</dbReference>
<keyword evidence="2" id="KW-0597">Phosphoprotein</keyword>
<evidence type="ECO:0000313" key="7">
    <source>
        <dbReference type="Proteomes" id="UP000027222"/>
    </source>
</evidence>
<dbReference type="Gene3D" id="3.40.50.12780">
    <property type="entry name" value="N-terminal domain of ligase-like"/>
    <property type="match status" value="1"/>
</dbReference>
<dbReference type="InterPro" id="IPR045851">
    <property type="entry name" value="AMP-bd_C_sf"/>
</dbReference>
<dbReference type="GO" id="GO:0005737">
    <property type="term" value="C:cytoplasm"/>
    <property type="evidence" value="ECO:0007669"/>
    <property type="project" value="TreeGrafter"/>
</dbReference>
<keyword evidence="3" id="KW-0436">Ligase</keyword>
<accession>A0A067TP17</accession>
<dbReference type="Gene3D" id="3.30.300.30">
    <property type="match status" value="1"/>
</dbReference>
<dbReference type="InterPro" id="IPR042099">
    <property type="entry name" value="ANL_N_sf"/>
</dbReference>
<dbReference type="Gene3D" id="3.30.559.10">
    <property type="entry name" value="Chloramphenicol acetyltransferase-like domain"/>
    <property type="match status" value="3"/>
</dbReference>
<name>A0A067TP17_GALM3</name>
<dbReference type="HOGENOM" id="CLU_000092_0_0_1"/>
<dbReference type="GO" id="GO:0031177">
    <property type="term" value="F:phosphopantetheine binding"/>
    <property type="evidence" value="ECO:0007669"/>
    <property type="project" value="InterPro"/>
</dbReference>
<dbReference type="InterPro" id="IPR036736">
    <property type="entry name" value="ACP-like_sf"/>
</dbReference>
<dbReference type="InterPro" id="IPR010071">
    <property type="entry name" value="AA_adenyl_dom"/>
</dbReference>
<dbReference type="NCBIfam" id="TIGR01733">
    <property type="entry name" value="AA-adenyl-dom"/>
    <property type="match status" value="1"/>
</dbReference>
<evidence type="ECO:0000256" key="4">
    <source>
        <dbReference type="ARBA" id="ARBA00023268"/>
    </source>
</evidence>
<dbReference type="STRING" id="685588.A0A067TP17"/>
<dbReference type="SUPFAM" id="SSF47336">
    <property type="entry name" value="ACP-like"/>
    <property type="match status" value="3"/>
</dbReference>
<evidence type="ECO:0000313" key="6">
    <source>
        <dbReference type="EMBL" id="KDR81669.1"/>
    </source>
</evidence>
<keyword evidence="7" id="KW-1185">Reference proteome</keyword>
<dbReference type="InterPro" id="IPR000873">
    <property type="entry name" value="AMP-dep_synth/lig_dom"/>
</dbReference>
<feature type="domain" description="Carrier" evidence="5">
    <location>
        <begin position="1332"/>
        <end position="1405"/>
    </location>
</feature>
<keyword evidence="4" id="KW-0511">Multifunctional enzyme</keyword>
<dbReference type="Pfam" id="PF00668">
    <property type="entry name" value="Condensation"/>
    <property type="match status" value="3"/>
</dbReference>
<dbReference type="CDD" id="cd19542">
    <property type="entry name" value="CT_NRPS-like"/>
    <property type="match status" value="1"/>
</dbReference>
<dbReference type="SMART" id="SM00823">
    <property type="entry name" value="PKS_PP"/>
    <property type="match status" value="3"/>
</dbReference>
<dbReference type="InterPro" id="IPR020845">
    <property type="entry name" value="AMP-binding_CS"/>
</dbReference>
<dbReference type="GO" id="GO:0016874">
    <property type="term" value="F:ligase activity"/>
    <property type="evidence" value="ECO:0007669"/>
    <property type="project" value="UniProtKB-KW"/>
</dbReference>
<dbReference type="OrthoDB" id="416786at2759"/>
<dbReference type="PROSITE" id="PS00455">
    <property type="entry name" value="AMP_BINDING"/>
    <property type="match status" value="1"/>
</dbReference>
<dbReference type="Pfam" id="PF00501">
    <property type="entry name" value="AMP-binding"/>
    <property type="match status" value="1"/>
</dbReference>
<dbReference type="EMBL" id="KL142370">
    <property type="protein sequence ID" value="KDR81669.1"/>
    <property type="molecule type" value="Genomic_DNA"/>
</dbReference>